<evidence type="ECO:0000313" key="2">
    <source>
        <dbReference type="EMBL" id="UVI30687.1"/>
    </source>
</evidence>
<keyword evidence="3" id="KW-1185">Reference proteome</keyword>
<dbReference type="Pfam" id="PF12867">
    <property type="entry name" value="DinB_2"/>
    <property type="match status" value="1"/>
</dbReference>
<dbReference type="EMBL" id="CP091430">
    <property type="protein sequence ID" value="UVI30687.1"/>
    <property type="molecule type" value="Genomic_DNA"/>
</dbReference>
<protein>
    <submittedName>
        <fullName evidence="2">DinB family protein</fullName>
    </submittedName>
</protein>
<dbReference type="RefSeq" id="WP_258386752.1">
    <property type="nucleotide sequence ID" value="NZ_CP091430.1"/>
</dbReference>
<dbReference type="Proteomes" id="UP001057877">
    <property type="component" value="Chromosome"/>
</dbReference>
<dbReference type="InterPro" id="IPR034660">
    <property type="entry name" value="DinB/YfiT-like"/>
</dbReference>
<evidence type="ECO:0000259" key="1">
    <source>
        <dbReference type="Pfam" id="PF12867"/>
    </source>
</evidence>
<dbReference type="Gene3D" id="1.20.120.450">
    <property type="entry name" value="dinb family like domain"/>
    <property type="match status" value="1"/>
</dbReference>
<gene>
    <name evidence="2" type="ORF">L1F29_02060</name>
</gene>
<accession>A0ABY5SD40</accession>
<dbReference type="InterPro" id="IPR024775">
    <property type="entry name" value="DinB-like"/>
</dbReference>
<evidence type="ECO:0000313" key="3">
    <source>
        <dbReference type="Proteomes" id="UP001057877"/>
    </source>
</evidence>
<reference evidence="2" key="1">
    <citation type="submission" date="2022-01" db="EMBL/GenBank/DDBJ databases">
        <title>Paenibacillus spongiae sp. nov., isolated from marine sponge.</title>
        <authorList>
            <person name="Li Z."/>
            <person name="Zhang M."/>
        </authorList>
    </citation>
    <scope>NUCLEOTIDE SEQUENCE</scope>
    <source>
        <strain evidence="2">PHS-Z3</strain>
    </source>
</reference>
<name>A0ABY5SD40_9BACL</name>
<organism evidence="2 3">
    <name type="scientific">Paenibacillus spongiae</name>
    <dbReference type="NCBI Taxonomy" id="2909671"/>
    <lineage>
        <taxon>Bacteria</taxon>
        <taxon>Bacillati</taxon>
        <taxon>Bacillota</taxon>
        <taxon>Bacilli</taxon>
        <taxon>Bacillales</taxon>
        <taxon>Paenibacillaceae</taxon>
        <taxon>Paenibacillus</taxon>
    </lineage>
</organism>
<proteinExistence type="predicted"/>
<feature type="domain" description="DinB-like" evidence="1">
    <location>
        <begin position="12"/>
        <end position="144"/>
    </location>
</feature>
<sequence>MSQSIVNTGKSVRQMVLHQAQSIPEELYDVQPAPFNNTIRWNIGHIVYCLDHFLSMSFKSASQLPASYAGLFNTGTKPADWTAAPPTKEELIQQLSAQLNGISEISPDKLEEKLGAPVQMGPFRFETVGELVNFAFIHEAMHFSAIGCLSKAAQHKQ</sequence>
<dbReference type="SUPFAM" id="SSF109854">
    <property type="entry name" value="DinB/YfiT-like putative metalloenzymes"/>
    <property type="match status" value="1"/>
</dbReference>